<organism evidence="1 2">
    <name type="scientific">Bacillus mycoides</name>
    <dbReference type="NCBI Taxonomy" id="1405"/>
    <lineage>
        <taxon>Bacteria</taxon>
        <taxon>Bacillati</taxon>
        <taxon>Bacillota</taxon>
        <taxon>Bacilli</taxon>
        <taxon>Bacillales</taxon>
        <taxon>Bacillaceae</taxon>
        <taxon>Bacillus</taxon>
        <taxon>Bacillus cereus group</taxon>
    </lineage>
</organism>
<dbReference type="Proteomes" id="UP000195696">
    <property type="component" value="Unassembled WGS sequence"/>
</dbReference>
<evidence type="ECO:0000313" key="1">
    <source>
        <dbReference type="EMBL" id="SCB68504.1"/>
    </source>
</evidence>
<reference evidence="1 2" key="1">
    <citation type="submission" date="2016-08" db="EMBL/GenBank/DDBJ databases">
        <authorList>
            <person name="Seilhamer J.J."/>
        </authorList>
    </citation>
    <scope>NUCLEOTIDE SEQUENCE [LARGE SCALE GENOMIC DNA]</scope>
    <source>
        <strain evidence="1 2">SDA_GO95</strain>
    </source>
</reference>
<sequence>MSLGGAVSLMITGLILYFLI</sequence>
<dbReference type="EMBL" id="FMAK01000034">
    <property type="protein sequence ID" value="SCB68504.1"/>
    <property type="molecule type" value="Genomic_DNA"/>
</dbReference>
<gene>
    <name evidence="1" type="ORF">BWGO95_02645</name>
</gene>
<proteinExistence type="predicted"/>
<evidence type="ECO:0000313" key="2">
    <source>
        <dbReference type="Proteomes" id="UP000195696"/>
    </source>
</evidence>
<accession>A0A1D3NAI2</accession>
<name>A0A1D3NAI2_BACMY</name>
<dbReference type="AlphaFoldDB" id="A0A1D3NAI2"/>
<protein>
    <submittedName>
        <fullName evidence="1">Uncharacterized protein</fullName>
    </submittedName>
</protein>